<accession>A0A1I7G3L7</accession>
<evidence type="ECO:0000313" key="2">
    <source>
        <dbReference type="Proteomes" id="UP000182649"/>
    </source>
</evidence>
<gene>
    <name evidence="1" type="ORF">SAMN05216417_103126</name>
</gene>
<dbReference type="Proteomes" id="UP000182649">
    <property type="component" value="Unassembled WGS sequence"/>
</dbReference>
<dbReference type="AlphaFoldDB" id="A0A1I7G3L7"/>
<protein>
    <submittedName>
        <fullName evidence="1">Uncharacterized protein</fullName>
    </submittedName>
</protein>
<sequence length="69" mass="8067">MQGVSRSSKAFPGWIPPSFFPIQPDAGDRQLWRLWSHILPSFLSEPWRGRYFVLLFARTYSARRWAGSP</sequence>
<reference evidence="1 2" key="1">
    <citation type="submission" date="2016-10" db="EMBL/GenBank/DDBJ databases">
        <authorList>
            <person name="de Groot N.N."/>
        </authorList>
    </citation>
    <scope>NUCLEOTIDE SEQUENCE [LARGE SCALE GENOMIC DNA]</scope>
    <source>
        <strain evidence="1 2">Nl14</strain>
    </source>
</reference>
<organism evidence="1 2">
    <name type="scientific">Nitrosospira multiformis</name>
    <dbReference type="NCBI Taxonomy" id="1231"/>
    <lineage>
        <taxon>Bacteria</taxon>
        <taxon>Pseudomonadati</taxon>
        <taxon>Pseudomonadota</taxon>
        <taxon>Betaproteobacteria</taxon>
        <taxon>Nitrosomonadales</taxon>
        <taxon>Nitrosomonadaceae</taxon>
        <taxon>Nitrosospira</taxon>
    </lineage>
</organism>
<proteinExistence type="predicted"/>
<name>A0A1I7G3L7_9PROT</name>
<evidence type="ECO:0000313" key="1">
    <source>
        <dbReference type="EMBL" id="SFU42921.1"/>
    </source>
</evidence>
<dbReference type="EMBL" id="FPBZ01000003">
    <property type="protein sequence ID" value="SFU42921.1"/>
    <property type="molecule type" value="Genomic_DNA"/>
</dbReference>